<name>C5KWU7_PERM5</name>
<dbReference type="OMA" id="FQYWVDA"/>
<dbReference type="AlphaFoldDB" id="C5KWU7"/>
<dbReference type="Gene3D" id="3.90.70.10">
    <property type="entry name" value="Cysteine proteinases"/>
    <property type="match status" value="1"/>
</dbReference>
<dbReference type="SMART" id="SM00645">
    <property type="entry name" value="Pept_C1"/>
    <property type="match status" value="1"/>
</dbReference>
<dbReference type="GO" id="GO:0006508">
    <property type="term" value="P:proteolysis"/>
    <property type="evidence" value="ECO:0007669"/>
    <property type="project" value="InterPro"/>
</dbReference>
<dbReference type="InterPro" id="IPR013128">
    <property type="entry name" value="Peptidase_C1A"/>
</dbReference>
<dbReference type="InterPro" id="IPR000668">
    <property type="entry name" value="Peptidase_C1A_C"/>
</dbReference>
<dbReference type="GO" id="GO:0008234">
    <property type="term" value="F:cysteine-type peptidase activity"/>
    <property type="evidence" value="ECO:0007669"/>
    <property type="project" value="InterPro"/>
</dbReference>
<dbReference type="Pfam" id="PF00112">
    <property type="entry name" value="Peptidase_C1"/>
    <property type="match status" value="1"/>
</dbReference>
<evidence type="ECO:0000313" key="6">
    <source>
        <dbReference type="Proteomes" id="UP000007800"/>
    </source>
</evidence>
<dbReference type="GeneID" id="9056432"/>
<evidence type="ECO:0000313" key="5">
    <source>
        <dbReference type="EMBL" id="EER11053.1"/>
    </source>
</evidence>
<gene>
    <name evidence="5" type="ORF">Pmar_PMAR022773</name>
</gene>
<organism evidence="6">
    <name type="scientific">Perkinsus marinus (strain ATCC 50983 / TXsc)</name>
    <dbReference type="NCBI Taxonomy" id="423536"/>
    <lineage>
        <taxon>Eukaryota</taxon>
        <taxon>Sar</taxon>
        <taxon>Alveolata</taxon>
        <taxon>Perkinsozoa</taxon>
        <taxon>Perkinsea</taxon>
        <taxon>Perkinsida</taxon>
        <taxon>Perkinsidae</taxon>
        <taxon>Perkinsus</taxon>
    </lineage>
</organism>
<dbReference type="EMBL" id="GG677066">
    <property type="protein sequence ID" value="EER11053.1"/>
    <property type="molecule type" value="Genomic_DNA"/>
</dbReference>
<evidence type="ECO:0000256" key="3">
    <source>
        <dbReference type="SAM" id="MobiDB-lite"/>
    </source>
</evidence>
<feature type="region of interest" description="Disordered" evidence="3">
    <location>
        <begin position="1"/>
        <end position="35"/>
    </location>
</feature>
<dbReference type="SUPFAM" id="SSF54001">
    <property type="entry name" value="Cysteine proteinases"/>
    <property type="match status" value="1"/>
</dbReference>
<evidence type="ECO:0000259" key="4">
    <source>
        <dbReference type="SMART" id="SM00645"/>
    </source>
</evidence>
<dbReference type="RefSeq" id="XP_002779258.1">
    <property type="nucleotide sequence ID" value="XM_002779212.1"/>
</dbReference>
<dbReference type="InterPro" id="IPR038765">
    <property type="entry name" value="Papain-like_cys_pep_sf"/>
</dbReference>
<dbReference type="OrthoDB" id="640249at2759"/>
<feature type="domain" description="Peptidase C1A papain C-terminal" evidence="4">
    <location>
        <begin position="37"/>
        <end position="286"/>
    </location>
</feature>
<keyword evidence="2" id="KW-0865">Zymogen</keyword>
<evidence type="ECO:0000256" key="1">
    <source>
        <dbReference type="ARBA" id="ARBA00008455"/>
    </source>
</evidence>
<evidence type="ECO:0000256" key="2">
    <source>
        <dbReference type="ARBA" id="ARBA00023145"/>
    </source>
</evidence>
<sequence length="288" mass="31287">MSIKDVPTGCPNGPKPSSTSDDETRLLGPTKPELKDLPSNFDARQKFASCAGVIGHVRDQSACHNCWTVSSTGMLNDRVCIKSGGTFRDILSVGYFTSCCNPANGCPKAKGCQGGNLLEGLNFLKNHGIVTGDEFKPAGQLSSADGCWPYPFPKCKHAGYSSPACQTKCTNKAYKTSLQQDLHRAKSFGRLPAIPQNIKQEIFTNGPVIGMLSIYEDIRVYKAGVYVHQTGSFQGIHTLKIIGWGVESGQDYWLAVNSWNEEWGDHGMIKLAVGRTGIENSVYYVEPA</sequence>
<accession>C5KWU7</accession>
<dbReference type="Proteomes" id="UP000007800">
    <property type="component" value="Unassembled WGS sequence"/>
</dbReference>
<dbReference type="InParanoid" id="C5KWU7"/>
<keyword evidence="6" id="KW-1185">Reference proteome</keyword>
<comment type="similarity">
    <text evidence="1">Belongs to the peptidase C1 family.</text>
</comment>
<protein>
    <submittedName>
        <fullName evidence="5">Cysteine proteinase, putative</fullName>
    </submittedName>
</protein>
<dbReference type="PANTHER" id="PTHR12411">
    <property type="entry name" value="CYSTEINE PROTEASE FAMILY C1-RELATED"/>
    <property type="match status" value="1"/>
</dbReference>
<proteinExistence type="inferred from homology"/>
<reference evidence="5 6" key="1">
    <citation type="submission" date="2008-07" db="EMBL/GenBank/DDBJ databases">
        <authorList>
            <person name="El-Sayed N."/>
            <person name="Caler E."/>
            <person name="Inman J."/>
            <person name="Amedeo P."/>
            <person name="Hass B."/>
            <person name="Wortman J."/>
        </authorList>
    </citation>
    <scope>NUCLEOTIDE SEQUENCE [LARGE SCALE GENOMIC DNA]</scope>
    <source>
        <strain evidence="6">ATCC 50983 / TXsc</strain>
    </source>
</reference>